<evidence type="ECO:0000313" key="2">
    <source>
        <dbReference type="Proteomes" id="UP001060085"/>
    </source>
</evidence>
<sequence>MDGPTGTIFIGLIEELQHFIQELAGMAGTLVHDSVNKCKGALSHSASTKVFLKMYILLFGWAGIHCLKPNCLKTRSGMYGSMQSKYAMNPCHVETQQSRIS</sequence>
<comment type="caution">
    <text evidence="1">The sequence shown here is derived from an EMBL/GenBank/DDBJ whole genome shotgun (WGS) entry which is preliminary data.</text>
</comment>
<proteinExistence type="predicted"/>
<keyword evidence="2" id="KW-1185">Reference proteome</keyword>
<name>A0ACB9ZM12_CATRO</name>
<reference evidence="2" key="1">
    <citation type="journal article" date="2023" name="Nat. Plants">
        <title>Single-cell RNA sequencing provides a high-resolution roadmap for understanding the multicellular compartmentation of specialized metabolism.</title>
        <authorList>
            <person name="Sun S."/>
            <person name="Shen X."/>
            <person name="Li Y."/>
            <person name="Li Y."/>
            <person name="Wang S."/>
            <person name="Li R."/>
            <person name="Zhang H."/>
            <person name="Shen G."/>
            <person name="Guo B."/>
            <person name="Wei J."/>
            <person name="Xu J."/>
            <person name="St-Pierre B."/>
            <person name="Chen S."/>
            <person name="Sun C."/>
        </authorList>
    </citation>
    <scope>NUCLEOTIDE SEQUENCE [LARGE SCALE GENOMIC DNA]</scope>
</reference>
<dbReference type="EMBL" id="CM044708">
    <property type="protein sequence ID" value="KAI5647861.1"/>
    <property type="molecule type" value="Genomic_DNA"/>
</dbReference>
<evidence type="ECO:0000313" key="1">
    <source>
        <dbReference type="EMBL" id="KAI5647861.1"/>
    </source>
</evidence>
<accession>A0ACB9ZM12</accession>
<protein>
    <submittedName>
        <fullName evidence="1">Uncharacterized protein</fullName>
    </submittedName>
</protein>
<dbReference type="Proteomes" id="UP001060085">
    <property type="component" value="Linkage Group LG08"/>
</dbReference>
<organism evidence="1 2">
    <name type="scientific">Catharanthus roseus</name>
    <name type="common">Madagascar periwinkle</name>
    <name type="synonym">Vinca rosea</name>
    <dbReference type="NCBI Taxonomy" id="4058"/>
    <lineage>
        <taxon>Eukaryota</taxon>
        <taxon>Viridiplantae</taxon>
        <taxon>Streptophyta</taxon>
        <taxon>Embryophyta</taxon>
        <taxon>Tracheophyta</taxon>
        <taxon>Spermatophyta</taxon>
        <taxon>Magnoliopsida</taxon>
        <taxon>eudicotyledons</taxon>
        <taxon>Gunneridae</taxon>
        <taxon>Pentapetalae</taxon>
        <taxon>asterids</taxon>
        <taxon>lamiids</taxon>
        <taxon>Gentianales</taxon>
        <taxon>Apocynaceae</taxon>
        <taxon>Rauvolfioideae</taxon>
        <taxon>Vinceae</taxon>
        <taxon>Catharanthinae</taxon>
        <taxon>Catharanthus</taxon>
    </lineage>
</organism>
<gene>
    <name evidence="1" type="ORF">M9H77_33866</name>
</gene>